<accession>A0AAD6TFE9</accession>
<feature type="compositionally biased region" description="Low complexity" evidence="1">
    <location>
        <begin position="160"/>
        <end position="173"/>
    </location>
</feature>
<organism evidence="2 3">
    <name type="scientific">Mycena alexandri</name>
    <dbReference type="NCBI Taxonomy" id="1745969"/>
    <lineage>
        <taxon>Eukaryota</taxon>
        <taxon>Fungi</taxon>
        <taxon>Dikarya</taxon>
        <taxon>Basidiomycota</taxon>
        <taxon>Agaricomycotina</taxon>
        <taxon>Agaricomycetes</taxon>
        <taxon>Agaricomycetidae</taxon>
        <taxon>Agaricales</taxon>
        <taxon>Marasmiineae</taxon>
        <taxon>Mycenaceae</taxon>
        <taxon>Mycena</taxon>
    </lineage>
</organism>
<feature type="region of interest" description="Disordered" evidence="1">
    <location>
        <begin position="348"/>
        <end position="390"/>
    </location>
</feature>
<sequence>MSSEDVLAKNQRTFDAFKRSFSASDTQKYFLNAAQKLRPWLDNDKAYYNEARPEIVKILLIAEETLQKNATNPQYQTLSEHFVAVIRVLARWQARFVEPDLQASVRRLIQVADRLDPPQVPAPPPYSVLPQAAPLQASPPPPLTPHASSTAIQPAQQMRPSSSSLASALTPTSPVASTSHIPAPVIPPPPSTKKSSSTPNPVFDSSILSHGSSQAPVIEAAPVTIEATAAPGTANAAVIPETTKRTLLETGNVAPSVNAGSGPAPLPAAVKPKRKKRKVDLSIIQADLSQRQRGPAQKSAEDAQKLPGLSASVIPASSQTSPVVKTAISSKKVEITQATTEPVVVPISVGPKDGLSYPPPPPPAVKYKPMPDNNSKEVEMTDSHAQVGDL</sequence>
<dbReference type="EMBL" id="JARJCM010000010">
    <property type="protein sequence ID" value="KAJ7043278.1"/>
    <property type="molecule type" value="Genomic_DNA"/>
</dbReference>
<reference evidence="2" key="1">
    <citation type="submission" date="2023-03" db="EMBL/GenBank/DDBJ databases">
        <title>Massive genome expansion in bonnet fungi (Mycena s.s.) driven by repeated elements and novel gene families across ecological guilds.</title>
        <authorList>
            <consortium name="Lawrence Berkeley National Laboratory"/>
            <person name="Harder C.B."/>
            <person name="Miyauchi S."/>
            <person name="Viragh M."/>
            <person name="Kuo A."/>
            <person name="Thoen E."/>
            <person name="Andreopoulos B."/>
            <person name="Lu D."/>
            <person name="Skrede I."/>
            <person name="Drula E."/>
            <person name="Henrissat B."/>
            <person name="Morin E."/>
            <person name="Kohler A."/>
            <person name="Barry K."/>
            <person name="LaButti K."/>
            <person name="Morin E."/>
            <person name="Salamov A."/>
            <person name="Lipzen A."/>
            <person name="Mereny Z."/>
            <person name="Hegedus B."/>
            <person name="Baldrian P."/>
            <person name="Stursova M."/>
            <person name="Weitz H."/>
            <person name="Taylor A."/>
            <person name="Grigoriev I.V."/>
            <person name="Nagy L.G."/>
            <person name="Martin F."/>
            <person name="Kauserud H."/>
        </authorList>
    </citation>
    <scope>NUCLEOTIDE SEQUENCE</scope>
    <source>
        <strain evidence="2">CBHHK200</strain>
    </source>
</reference>
<evidence type="ECO:0000313" key="3">
    <source>
        <dbReference type="Proteomes" id="UP001218188"/>
    </source>
</evidence>
<keyword evidence="3" id="KW-1185">Reference proteome</keyword>
<dbReference type="AlphaFoldDB" id="A0AAD6TFE9"/>
<feature type="compositionally biased region" description="Pro residues" evidence="1">
    <location>
        <begin position="118"/>
        <end position="127"/>
    </location>
</feature>
<feature type="region of interest" description="Disordered" evidence="1">
    <location>
        <begin position="253"/>
        <end position="307"/>
    </location>
</feature>
<proteinExistence type="predicted"/>
<gene>
    <name evidence="2" type="ORF">C8F04DRAFT_36177</name>
</gene>
<feature type="compositionally biased region" description="Low complexity" evidence="1">
    <location>
        <begin position="192"/>
        <end position="202"/>
    </location>
</feature>
<name>A0AAD6TFE9_9AGAR</name>
<evidence type="ECO:0000256" key="1">
    <source>
        <dbReference type="SAM" id="MobiDB-lite"/>
    </source>
</evidence>
<comment type="caution">
    <text evidence="2">The sequence shown here is derived from an EMBL/GenBank/DDBJ whole genome shotgun (WGS) entry which is preliminary data.</text>
</comment>
<protein>
    <submittedName>
        <fullName evidence="2">Uncharacterized protein</fullName>
    </submittedName>
</protein>
<dbReference type="Proteomes" id="UP001218188">
    <property type="component" value="Unassembled WGS sequence"/>
</dbReference>
<evidence type="ECO:0000313" key="2">
    <source>
        <dbReference type="EMBL" id="KAJ7043278.1"/>
    </source>
</evidence>
<feature type="region of interest" description="Disordered" evidence="1">
    <location>
        <begin position="116"/>
        <end position="208"/>
    </location>
</feature>